<dbReference type="InterPro" id="IPR051806">
    <property type="entry name" value="HAD-like_SPP"/>
</dbReference>
<organism evidence="1 2">
    <name type="scientific">Fictibacillus aquaticus</name>
    <dbReference type="NCBI Taxonomy" id="2021314"/>
    <lineage>
        <taxon>Bacteria</taxon>
        <taxon>Bacillati</taxon>
        <taxon>Bacillota</taxon>
        <taxon>Bacilli</taxon>
        <taxon>Bacillales</taxon>
        <taxon>Fictibacillaceae</taxon>
        <taxon>Fictibacillus</taxon>
    </lineage>
</organism>
<dbReference type="Proteomes" id="UP000215059">
    <property type="component" value="Unassembled WGS sequence"/>
</dbReference>
<dbReference type="PANTHER" id="PTHR43481:SF4">
    <property type="entry name" value="GLYCEROL-1-PHOSPHATE PHOSPHOHYDROLASE 1-RELATED"/>
    <property type="match status" value="1"/>
</dbReference>
<dbReference type="InterPro" id="IPR041492">
    <property type="entry name" value="HAD_2"/>
</dbReference>
<dbReference type="RefSeq" id="WP_094251961.1">
    <property type="nucleotide sequence ID" value="NZ_JBHLXL010000001.1"/>
</dbReference>
<dbReference type="AlphaFoldDB" id="A0A235F9I6"/>
<accession>A0A235F9I6</accession>
<name>A0A235F9I6_9BACL</name>
<dbReference type="PANTHER" id="PTHR43481">
    <property type="entry name" value="FRUCTOSE-1-PHOSPHATE PHOSPHATASE"/>
    <property type="match status" value="1"/>
</dbReference>
<protein>
    <recommendedName>
        <fullName evidence="3">HAD family hydrolase</fullName>
    </recommendedName>
</protein>
<dbReference type="GO" id="GO:0050308">
    <property type="term" value="F:sugar-phosphatase activity"/>
    <property type="evidence" value="ECO:0007669"/>
    <property type="project" value="TreeGrafter"/>
</dbReference>
<evidence type="ECO:0000313" key="1">
    <source>
        <dbReference type="EMBL" id="OYD57928.1"/>
    </source>
</evidence>
<proteinExistence type="predicted"/>
<gene>
    <name evidence="1" type="ORF">CGZ90_08530</name>
</gene>
<dbReference type="InterPro" id="IPR006439">
    <property type="entry name" value="HAD-SF_hydro_IA"/>
</dbReference>
<dbReference type="SFLD" id="SFLDS00003">
    <property type="entry name" value="Haloacid_Dehalogenase"/>
    <property type="match status" value="1"/>
</dbReference>
<dbReference type="OrthoDB" id="9797743at2"/>
<dbReference type="NCBIfam" id="TIGR01509">
    <property type="entry name" value="HAD-SF-IA-v3"/>
    <property type="match status" value="1"/>
</dbReference>
<dbReference type="EMBL" id="NOII01000002">
    <property type="protein sequence ID" value="OYD57928.1"/>
    <property type="molecule type" value="Genomic_DNA"/>
</dbReference>
<comment type="caution">
    <text evidence="1">The sequence shown here is derived from an EMBL/GenBank/DDBJ whole genome shotgun (WGS) entry which is preliminary data.</text>
</comment>
<dbReference type="Gene3D" id="1.10.150.240">
    <property type="entry name" value="Putative phosphatase, domain 2"/>
    <property type="match status" value="1"/>
</dbReference>
<evidence type="ECO:0000313" key="2">
    <source>
        <dbReference type="Proteomes" id="UP000215059"/>
    </source>
</evidence>
<dbReference type="Pfam" id="PF13419">
    <property type="entry name" value="HAD_2"/>
    <property type="match status" value="1"/>
</dbReference>
<keyword evidence="2" id="KW-1185">Reference proteome</keyword>
<dbReference type="InterPro" id="IPR036412">
    <property type="entry name" value="HAD-like_sf"/>
</dbReference>
<dbReference type="InterPro" id="IPR023214">
    <property type="entry name" value="HAD_sf"/>
</dbReference>
<dbReference type="SFLD" id="SFLDG01135">
    <property type="entry name" value="C1.5.6:_HAD__Beta-PGM__Phospha"/>
    <property type="match status" value="1"/>
</dbReference>
<dbReference type="Gene3D" id="3.40.50.1000">
    <property type="entry name" value="HAD superfamily/HAD-like"/>
    <property type="match status" value="1"/>
</dbReference>
<dbReference type="InterPro" id="IPR023198">
    <property type="entry name" value="PGP-like_dom2"/>
</dbReference>
<evidence type="ECO:0008006" key="3">
    <source>
        <dbReference type="Google" id="ProtNLM"/>
    </source>
</evidence>
<dbReference type="SUPFAM" id="SSF56784">
    <property type="entry name" value="HAD-like"/>
    <property type="match status" value="1"/>
</dbReference>
<sequence>MDEMKIKAVCFDMDGVIVDTMPYHVEAWQHAFHAEGHTLHGHLFYEREGMPGMKTIGDIDSLRSLSLTKSQMERIYHEKRKYFKQNARYEFISAAVSAASFLKKAGISIALATGSRREFVEEIIEQLPFSFDAIITGDDVTEGKPAPEPYLKISEKFTYKPDEWLVIENAPLGILSAKRAGMKVWAIETTLDREYLAEADEILSPDKLMTAIERVIEEDRA</sequence>
<dbReference type="SFLD" id="SFLDG01129">
    <property type="entry name" value="C1.5:_HAD__Beta-PGM__Phosphata"/>
    <property type="match status" value="1"/>
</dbReference>
<dbReference type="CDD" id="cd07505">
    <property type="entry name" value="HAD_BPGM-like"/>
    <property type="match status" value="1"/>
</dbReference>
<reference evidence="1 2" key="1">
    <citation type="submission" date="2017-07" db="EMBL/GenBank/DDBJ databases">
        <title>Fictibacillus sp. nov. GDSW-R2A3 Genome sequencing and assembly.</title>
        <authorList>
            <person name="Mayilraj S."/>
        </authorList>
    </citation>
    <scope>NUCLEOTIDE SEQUENCE [LARGE SCALE GENOMIC DNA]</scope>
    <source>
        <strain evidence="1 2">GDSW-R2A3</strain>
    </source>
</reference>